<gene>
    <name evidence="1" type="ORF">ACCO45_005952</name>
</gene>
<sequence>MKRFPSTTEYGELSARSRTFSDEAWTARLEYALRADVAEGSKGEGKTSDTSTTSSGKPHLLLGPSTEDSPVGRPPKRPAAPDQMPVAQTGKHQTAVSATS</sequence>
<protein>
    <submittedName>
        <fullName evidence="1">Uncharacterized protein</fullName>
    </submittedName>
</protein>
<keyword evidence="2" id="KW-1185">Reference proteome</keyword>
<organism evidence="1 2">
    <name type="scientific">Purpureocillium lilacinum</name>
    <name type="common">Paecilomyces lilacinus</name>
    <dbReference type="NCBI Taxonomy" id="33203"/>
    <lineage>
        <taxon>Eukaryota</taxon>
        <taxon>Fungi</taxon>
        <taxon>Dikarya</taxon>
        <taxon>Ascomycota</taxon>
        <taxon>Pezizomycotina</taxon>
        <taxon>Sordariomycetes</taxon>
        <taxon>Hypocreomycetidae</taxon>
        <taxon>Hypocreales</taxon>
        <taxon>Ophiocordycipitaceae</taxon>
        <taxon>Purpureocillium</taxon>
    </lineage>
</organism>
<name>A0ACC4DWY0_PURLI</name>
<reference evidence="1" key="1">
    <citation type="submission" date="2024-12" db="EMBL/GenBank/DDBJ databases">
        <title>Comparative genomics and development of molecular markers within Purpureocillium lilacinum and among Purpureocillium species.</title>
        <authorList>
            <person name="Yeh Z.-Y."/>
            <person name="Ni N.-T."/>
            <person name="Lo P.-H."/>
            <person name="Mushyakhwo K."/>
            <person name="Lin C.-F."/>
            <person name="Nai Y.-S."/>
        </authorList>
    </citation>
    <scope>NUCLEOTIDE SEQUENCE</scope>
    <source>
        <strain evidence="1">NCHU-NPUST-175</strain>
    </source>
</reference>
<evidence type="ECO:0000313" key="2">
    <source>
        <dbReference type="Proteomes" id="UP001638806"/>
    </source>
</evidence>
<dbReference type="EMBL" id="JBGNUJ010000004">
    <property type="protein sequence ID" value="KAL3960835.1"/>
    <property type="molecule type" value="Genomic_DNA"/>
</dbReference>
<accession>A0ACC4DWY0</accession>
<dbReference type="Proteomes" id="UP001638806">
    <property type="component" value="Unassembled WGS sequence"/>
</dbReference>
<evidence type="ECO:0000313" key="1">
    <source>
        <dbReference type="EMBL" id="KAL3960835.1"/>
    </source>
</evidence>
<comment type="caution">
    <text evidence="1">The sequence shown here is derived from an EMBL/GenBank/DDBJ whole genome shotgun (WGS) entry which is preliminary data.</text>
</comment>
<proteinExistence type="predicted"/>